<dbReference type="GO" id="GO:0015934">
    <property type="term" value="C:large ribosomal subunit"/>
    <property type="evidence" value="ECO:0007669"/>
    <property type="project" value="InterPro"/>
</dbReference>
<comment type="function">
    <text evidence="7">One of the primary rRNA binding proteins. Required for association of the 30S and 50S subunits to form the 70S ribosome, for tRNA binding and peptide bond formation. It has been suggested to have peptidyltransferase activity; this is somewhat controversial. Makes several contacts with the 16S rRNA in the 70S ribosome.</text>
</comment>
<dbReference type="HAMAP" id="MF_01320_B">
    <property type="entry name" value="Ribosomal_uL2_B"/>
    <property type="match status" value="1"/>
</dbReference>
<dbReference type="Gene3D" id="4.10.950.10">
    <property type="entry name" value="Ribosomal protein L2, domain 3"/>
    <property type="match status" value="1"/>
</dbReference>
<dbReference type="InterPro" id="IPR022671">
    <property type="entry name" value="Ribosomal_uL2_CS"/>
</dbReference>
<feature type="domain" description="Large ribosomal subunit protein uL2 C-terminal" evidence="9">
    <location>
        <begin position="136"/>
        <end position="264"/>
    </location>
</feature>
<dbReference type="PANTHER" id="PTHR13691">
    <property type="entry name" value="RIBOSOMAL PROTEIN L2"/>
    <property type="match status" value="1"/>
</dbReference>
<protein>
    <recommendedName>
        <fullName evidence="6 7">Large ribosomal subunit protein uL2</fullName>
    </recommendedName>
</protein>
<dbReference type="InterPro" id="IPR014726">
    <property type="entry name" value="Ribosomal_uL2_dom3"/>
</dbReference>
<dbReference type="GO" id="GO:0016740">
    <property type="term" value="F:transferase activity"/>
    <property type="evidence" value="ECO:0007669"/>
    <property type="project" value="InterPro"/>
</dbReference>
<feature type="region of interest" description="Disordered" evidence="8">
    <location>
        <begin position="237"/>
        <end position="292"/>
    </location>
</feature>
<evidence type="ECO:0000256" key="4">
    <source>
        <dbReference type="ARBA" id="ARBA00022980"/>
    </source>
</evidence>
<evidence type="ECO:0000256" key="3">
    <source>
        <dbReference type="ARBA" id="ARBA00022884"/>
    </source>
</evidence>
<dbReference type="InterPro" id="IPR014722">
    <property type="entry name" value="Rib_uL2_dom2"/>
</dbReference>
<dbReference type="InterPro" id="IPR022669">
    <property type="entry name" value="Ribosomal_uL2_C"/>
</dbReference>
<dbReference type="FunFam" id="2.40.50.140:FF:000003">
    <property type="entry name" value="50S ribosomal protein L2"/>
    <property type="match status" value="1"/>
</dbReference>
<dbReference type="Proteomes" id="UP000199582">
    <property type="component" value="Unassembled WGS sequence"/>
</dbReference>
<evidence type="ECO:0000259" key="9">
    <source>
        <dbReference type="SMART" id="SM01382"/>
    </source>
</evidence>
<comment type="subunit">
    <text evidence="7">Part of the 50S ribosomal subunit. Forms a bridge to the 30S subunit in the 70S ribosome.</text>
</comment>
<dbReference type="STRING" id="1287727.SAMN05443999_108188"/>
<evidence type="ECO:0000313" key="12">
    <source>
        <dbReference type="Proteomes" id="UP000199582"/>
    </source>
</evidence>
<evidence type="ECO:0000313" key="11">
    <source>
        <dbReference type="EMBL" id="SEL84459.1"/>
    </source>
</evidence>
<proteinExistence type="inferred from homology"/>
<dbReference type="PIRSF" id="PIRSF002158">
    <property type="entry name" value="Ribosomal_L2"/>
    <property type="match status" value="1"/>
</dbReference>
<feature type="compositionally biased region" description="Basic residues" evidence="8">
    <location>
        <begin position="283"/>
        <end position="292"/>
    </location>
</feature>
<evidence type="ECO:0000256" key="1">
    <source>
        <dbReference type="ARBA" id="ARBA00005636"/>
    </source>
</evidence>
<dbReference type="EMBL" id="FOAG01000008">
    <property type="protein sequence ID" value="SEL84459.1"/>
    <property type="molecule type" value="Genomic_DNA"/>
</dbReference>
<dbReference type="InterPro" id="IPR022666">
    <property type="entry name" value="Ribosomal_uL2_RNA-bd_dom"/>
</dbReference>
<feature type="region of interest" description="Disordered" evidence="8">
    <location>
        <begin position="1"/>
        <end position="20"/>
    </location>
</feature>
<dbReference type="PANTHER" id="PTHR13691:SF5">
    <property type="entry name" value="LARGE RIBOSOMAL SUBUNIT PROTEIN UL2M"/>
    <property type="match status" value="1"/>
</dbReference>
<accession>A0A1H7TIY6</accession>
<dbReference type="SUPFAM" id="SSF50249">
    <property type="entry name" value="Nucleic acid-binding proteins"/>
    <property type="match status" value="1"/>
</dbReference>
<keyword evidence="12" id="KW-1185">Reference proteome</keyword>
<dbReference type="SMART" id="SM01383">
    <property type="entry name" value="Ribosomal_L2"/>
    <property type="match status" value="1"/>
</dbReference>
<dbReference type="InterPro" id="IPR008991">
    <property type="entry name" value="Translation_prot_SH3-like_sf"/>
</dbReference>
<keyword evidence="3 7" id="KW-0694">RNA-binding</keyword>
<evidence type="ECO:0000256" key="7">
    <source>
        <dbReference type="HAMAP-Rule" id="MF_01320"/>
    </source>
</evidence>
<comment type="similarity">
    <text evidence="1 7">Belongs to the universal ribosomal protein uL2 family.</text>
</comment>
<dbReference type="SMART" id="SM01382">
    <property type="entry name" value="Ribosomal_L2_C"/>
    <property type="match status" value="1"/>
</dbReference>
<dbReference type="InterPro" id="IPR002171">
    <property type="entry name" value="Ribosomal_uL2"/>
</dbReference>
<dbReference type="InterPro" id="IPR005880">
    <property type="entry name" value="Ribosomal_uL2_bac/org-type"/>
</dbReference>
<organism evidence="11 12">
    <name type="scientific">Roseovarius azorensis</name>
    <dbReference type="NCBI Taxonomy" id="1287727"/>
    <lineage>
        <taxon>Bacteria</taxon>
        <taxon>Pseudomonadati</taxon>
        <taxon>Pseudomonadota</taxon>
        <taxon>Alphaproteobacteria</taxon>
        <taxon>Rhodobacterales</taxon>
        <taxon>Roseobacteraceae</taxon>
        <taxon>Roseovarius</taxon>
    </lineage>
</organism>
<dbReference type="SUPFAM" id="SSF50104">
    <property type="entry name" value="Translation proteins SH3-like domain"/>
    <property type="match status" value="1"/>
</dbReference>
<dbReference type="Gene3D" id="2.30.30.30">
    <property type="match status" value="1"/>
</dbReference>
<keyword evidence="5 7" id="KW-0687">Ribonucleoprotein</keyword>
<keyword evidence="2 7" id="KW-0699">rRNA-binding</keyword>
<name>A0A1H7TIY6_9RHOB</name>
<dbReference type="Pfam" id="PF00181">
    <property type="entry name" value="Ribosomal_L2_N"/>
    <property type="match status" value="1"/>
</dbReference>
<dbReference type="GO" id="GO:0002181">
    <property type="term" value="P:cytoplasmic translation"/>
    <property type="evidence" value="ECO:0007669"/>
    <property type="project" value="TreeGrafter"/>
</dbReference>
<dbReference type="NCBIfam" id="TIGR01171">
    <property type="entry name" value="rplB_bact"/>
    <property type="match status" value="1"/>
</dbReference>
<evidence type="ECO:0000256" key="8">
    <source>
        <dbReference type="SAM" id="MobiDB-lite"/>
    </source>
</evidence>
<dbReference type="GO" id="GO:0003735">
    <property type="term" value="F:structural constituent of ribosome"/>
    <property type="evidence" value="ECO:0007669"/>
    <property type="project" value="InterPro"/>
</dbReference>
<dbReference type="FunFam" id="4.10.950.10:FF:000001">
    <property type="entry name" value="50S ribosomal protein L2"/>
    <property type="match status" value="1"/>
</dbReference>
<evidence type="ECO:0000256" key="2">
    <source>
        <dbReference type="ARBA" id="ARBA00022730"/>
    </source>
</evidence>
<evidence type="ECO:0000256" key="5">
    <source>
        <dbReference type="ARBA" id="ARBA00023274"/>
    </source>
</evidence>
<dbReference type="InterPro" id="IPR012340">
    <property type="entry name" value="NA-bd_OB-fold"/>
</dbReference>
<gene>
    <name evidence="7" type="primary">rplB</name>
    <name evidence="11" type="ORF">SAMN05443999_108188</name>
</gene>
<dbReference type="GO" id="GO:0019843">
    <property type="term" value="F:rRNA binding"/>
    <property type="evidence" value="ECO:0007669"/>
    <property type="project" value="UniProtKB-UniRule"/>
</dbReference>
<dbReference type="FunFam" id="2.30.30.30:FF:000001">
    <property type="entry name" value="50S ribosomal protein L2"/>
    <property type="match status" value="1"/>
</dbReference>
<dbReference type="AlphaFoldDB" id="A0A1H7TIY6"/>
<dbReference type="PROSITE" id="PS00467">
    <property type="entry name" value="RIBOSOMAL_L2"/>
    <property type="match status" value="1"/>
</dbReference>
<keyword evidence="4 7" id="KW-0689">Ribosomal protein</keyword>
<dbReference type="Gene3D" id="2.40.50.140">
    <property type="entry name" value="Nucleic acid-binding proteins"/>
    <property type="match status" value="1"/>
</dbReference>
<reference evidence="11 12" key="1">
    <citation type="submission" date="2016-10" db="EMBL/GenBank/DDBJ databases">
        <authorList>
            <person name="de Groot N.N."/>
        </authorList>
    </citation>
    <scope>NUCLEOTIDE SEQUENCE [LARGE SCALE GENOMIC DNA]</scope>
    <source>
        <strain evidence="11 12">DSM 100674</strain>
    </source>
</reference>
<evidence type="ECO:0000259" key="10">
    <source>
        <dbReference type="SMART" id="SM01383"/>
    </source>
</evidence>
<evidence type="ECO:0000256" key="6">
    <source>
        <dbReference type="ARBA" id="ARBA00035242"/>
    </source>
</evidence>
<feature type="domain" description="Large ribosomal subunit protein uL2 RNA-binding" evidence="10">
    <location>
        <begin position="54"/>
        <end position="130"/>
    </location>
</feature>
<dbReference type="Pfam" id="PF03947">
    <property type="entry name" value="Ribosomal_L2_C"/>
    <property type="match status" value="1"/>
</dbReference>
<sequence>MVRVNSKRKTESMALKSYKPTTPGQRGLVLIDRSELWKGRPVKSLTEGLTKNGGRNNTGRITMRRKGGGAKRLYRIVDFKRSKFDVSATVERIEYDPNRTAFIALIRYEDGEQAYILAPQRLAIGDKVIASAKADIKPGNAMPFSGMPIGTIVHNIELKAGKGGQIARAAGTYAQFVGRDGGYAQIRLSSGELRLVRQECMATVGAVSNPDNSNQNYGKAGRMRHKGIRPSVRGVVMNPIDHPHGGGEGRTSGGRHPVTPWGKPTKGARTRNKNKASQDLILRSRHAKKKGR</sequence>